<dbReference type="Proteomes" id="UP000814033">
    <property type="component" value="Unassembled WGS sequence"/>
</dbReference>
<sequence length="514" mass="54218">MTKFTQFRVGKAGNLFQHKPAKRASASCNTGGFYKSPASGDSIEYTSPLNISWDTSCMTATAVDIYLMAPSAETPRIHAWQNVYFAAGSYQTQLEPKWWNSTSSIDMQLTIVPTGLPMYAATMPAGPIFTATYTAPSGSTPDAADTSKPDGAVTVVHNIPSTHHGLAGGKVAAAVLMPLLFVIALIVGAYLKIKRERNKEKRKRWSEAIDKRMSTISTDWKSITPAGASAAIRNSMAVGEAGNRASSFSFGGIRPSSVVADGGQAGIGARTVFPGVSGGEDAPVMAQLRPGARVGYGDRVSRVSFAPDVRDSRRTVTSRAFHTGYVPPLPTRSDTSASDDGTLSPTQTSGPLTLSAEDIQDRLSGKDAAPRPSVDEVMPALRMMRTGDAPGSPELLFSSTPGETTPTMITYPTPPTPTHAPLVPASSMSSFMPMSAPVNAMSPDAMLRAYAKRGNGPAPPPAAYGGATTPGMRTVYSPTSHGVFAQAQDQYNNRATDGSRYSVFSEEDAYGGTH</sequence>
<keyword evidence="2" id="KW-1185">Reference proteome</keyword>
<protein>
    <submittedName>
        <fullName evidence="1">Uncharacterized protein</fullName>
    </submittedName>
</protein>
<reference evidence="1" key="1">
    <citation type="submission" date="2021-02" db="EMBL/GenBank/DDBJ databases">
        <authorList>
            <consortium name="DOE Joint Genome Institute"/>
            <person name="Ahrendt S."/>
            <person name="Looney B.P."/>
            <person name="Miyauchi S."/>
            <person name="Morin E."/>
            <person name="Drula E."/>
            <person name="Courty P.E."/>
            <person name="Chicoki N."/>
            <person name="Fauchery L."/>
            <person name="Kohler A."/>
            <person name="Kuo A."/>
            <person name="Labutti K."/>
            <person name="Pangilinan J."/>
            <person name="Lipzen A."/>
            <person name="Riley R."/>
            <person name="Andreopoulos W."/>
            <person name="He G."/>
            <person name="Johnson J."/>
            <person name="Barry K.W."/>
            <person name="Grigoriev I.V."/>
            <person name="Nagy L."/>
            <person name="Hibbett D."/>
            <person name="Henrissat B."/>
            <person name="Matheny P.B."/>
            <person name="Labbe J."/>
            <person name="Martin F."/>
        </authorList>
    </citation>
    <scope>NUCLEOTIDE SEQUENCE</scope>
    <source>
        <strain evidence="1">FP105234-sp</strain>
    </source>
</reference>
<accession>A0ACB8RXY5</accession>
<evidence type="ECO:0000313" key="2">
    <source>
        <dbReference type="Proteomes" id="UP000814033"/>
    </source>
</evidence>
<evidence type="ECO:0000313" key="1">
    <source>
        <dbReference type="EMBL" id="KAI0049134.1"/>
    </source>
</evidence>
<gene>
    <name evidence="1" type="ORF">FA95DRAFT_1604665</name>
</gene>
<comment type="caution">
    <text evidence="1">The sequence shown here is derived from an EMBL/GenBank/DDBJ whole genome shotgun (WGS) entry which is preliminary data.</text>
</comment>
<reference evidence="1" key="2">
    <citation type="journal article" date="2022" name="New Phytol.">
        <title>Evolutionary transition to the ectomycorrhizal habit in the genomes of a hyperdiverse lineage of mushroom-forming fungi.</title>
        <authorList>
            <person name="Looney B."/>
            <person name="Miyauchi S."/>
            <person name="Morin E."/>
            <person name="Drula E."/>
            <person name="Courty P.E."/>
            <person name="Kohler A."/>
            <person name="Kuo A."/>
            <person name="LaButti K."/>
            <person name="Pangilinan J."/>
            <person name="Lipzen A."/>
            <person name="Riley R."/>
            <person name="Andreopoulos W."/>
            <person name="He G."/>
            <person name="Johnson J."/>
            <person name="Nolan M."/>
            <person name="Tritt A."/>
            <person name="Barry K.W."/>
            <person name="Grigoriev I.V."/>
            <person name="Nagy L.G."/>
            <person name="Hibbett D."/>
            <person name="Henrissat B."/>
            <person name="Matheny P.B."/>
            <person name="Labbe J."/>
            <person name="Martin F.M."/>
        </authorList>
    </citation>
    <scope>NUCLEOTIDE SEQUENCE</scope>
    <source>
        <strain evidence="1">FP105234-sp</strain>
    </source>
</reference>
<name>A0ACB8RXY5_9AGAM</name>
<dbReference type="EMBL" id="MU275877">
    <property type="protein sequence ID" value="KAI0049134.1"/>
    <property type="molecule type" value="Genomic_DNA"/>
</dbReference>
<proteinExistence type="predicted"/>
<organism evidence="1 2">
    <name type="scientific">Auriscalpium vulgare</name>
    <dbReference type="NCBI Taxonomy" id="40419"/>
    <lineage>
        <taxon>Eukaryota</taxon>
        <taxon>Fungi</taxon>
        <taxon>Dikarya</taxon>
        <taxon>Basidiomycota</taxon>
        <taxon>Agaricomycotina</taxon>
        <taxon>Agaricomycetes</taxon>
        <taxon>Russulales</taxon>
        <taxon>Auriscalpiaceae</taxon>
        <taxon>Auriscalpium</taxon>
    </lineage>
</organism>